<evidence type="ECO:0000313" key="2">
    <source>
        <dbReference type="Proteomes" id="UP000198924"/>
    </source>
</evidence>
<reference evidence="2" key="1">
    <citation type="submission" date="2016-10" db="EMBL/GenBank/DDBJ databases">
        <authorList>
            <person name="Varghese N."/>
            <person name="Submissions S."/>
        </authorList>
    </citation>
    <scope>NUCLEOTIDE SEQUENCE [LARGE SCALE GENOMIC DNA]</scope>
    <source>
        <strain evidence="2">DSM 11578</strain>
    </source>
</reference>
<protein>
    <submittedName>
        <fullName evidence="1">Uncharacterized protein</fullName>
    </submittedName>
</protein>
<keyword evidence="2" id="KW-1185">Reference proteome</keyword>
<accession>A0A1I3ZAB2</accession>
<organism evidence="1 2">
    <name type="scientific">Methylophaga sulfidovorans</name>
    <dbReference type="NCBI Taxonomy" id="45496"/>
    <lineage>
        <taxon>Bacteria</taxon>
        <taxon>Pseudomonadati</taxon>
        <taxon>Pseudomonadota</taxon>
        <taxon>Gammaproteobacteria</taxon>
        <taxon>Thiotrichales</taxon>
        <taxon>Piscirickettsiaceae</taxon>
        <taxon>Methylophaga</taxon>
    </lineage>
</organism>
<evidence type="ECO:0000313" key="1">
    <source>
        <dbReference type="EMBL" id="SFK40953.1"/>
    </source>
</evidence>
<dbReference type="Proteomes" id="UP000198924">
    <property type="component" value="Unassembled WGS sequence"/>
</dbReference>
<gene>
    <name evidence="1" type="ORF">SAMN04488079_11052</name>
</gene>
<name>A0A1I3ZAB2_9GAMM</name>
<sequence>MTDSIALSSLLTPLIRQFNPKTILTAGETAASCLQTDNDTRLLHLTTPFKQQQLQHIEPVDLAVISHLTESVDKSAAQAWLGTIKNQYAPHVILISHTELAAKNDWQFTDYLAMGFKHIAGTEEGLRIFSYAIENYQPKRDWLNSRFWANPEMYDKYRW</sequence>
<dbReference type="RefSeq" id="WP_245752884.1">
    <property type="nucleotide sequence ID" value="NZ_FOSH01000010.1"/>
</dbReference>
<proteinExistence type="predicted"/>
<dbReference type="EMBL" id="FOSH01000010">
    <property type="protein sequence ID" value="SFK40953.1"/>
    <property type="molecule type" value="Genomic_DNA"/>
</dbReference>
<dbReference type="Pfam" id="PF19742">
    <property type="entry name" value="DUF6231"/>
    <property type="match status" value="1"/>
</dbReference>
<dbReference type="AlphaFoldDB" id="A0A1I3ZAB2"/>
<dbReference type="STRING" id="45496.SAMN04488079_11052"/>
<dbReference type="InterPro" id="IPR046199">
    <property type="entry name" value="DUF6231"/>
</dbReference>